<dbReference type="GO" id="GO:0004515">
    <property type="term" value="F:nicotinate-nucleotide adenylyltransferase activity"/>
    <property type="evidence" value="ECO:0007669"/>
    <property type="project" value="UniProtKB-EC"/>
</dbReference>
<dbReference type="InterPro" id="IPR004821">
    <property type="entry name" value="Cyt_trans-like"/>
</dbReference>
<keyword evidence="8" id="KW-0547">Nucleotide-binding</keyword>
<dbReference type="CDD" id="cd02165">
    <property type="entry name" value="NMNAT"/>
    <property type="match status" value="1"/>
</dbReference>
<evidence type="ECO:0000313" key="16">
    <source>
        <dbReference type="EMBL" id="PZR16181.1"/>
    </source>
</evidence>
<keyword evidence="10" id="KW-0520">NAD</keyword>
<dbReference type="PANTHER" id="PTHR39321:SF3">
    <property type="entry name" value="PHOSPHOPANTETHEINE ADENYLYLTRANSFERASE"/>
    <property type="match status" value="1"/>
</dbReference>
<accession>A0A2W5VZI4</accession>
<keyword evidence="6" id="KW-0808">Transferase</keyword>
<evidence type="ECO:0000256" key="13">
    <source>
        <dbReference type="ARBA" id="ARBA00033353"/>
    </source>
</evidence>
<dbReference type="GO" id="GO:0005524">
    <property type="term" value="F:ATP binding"/>
    <property type="evidence" value="ECO:0007669"/>
    <property type="project" value="UniProtKB-KW"/>
</dbReference>
<evidence type="ECO:0000256" key="3">
    <source>
        <dbReference type="ARBA" id="ARBA00009014"/>
    </source>
</evidence>
<keyword evidence="5" id="KW-0662">Pyridine nucleotide biosynthesis</keyword>
<evidence type="ECO:0000259" key="15">
    <source>
        <dbReference type="Pfam" id="PF01467"/>
    </source>
</evidence>
<dbReference type="InterPro" id="IPR005248">
    <property type="entry name" value="NadD/NMNAT"/>
</dbReference>
<evidence type="ECO:0000256" key="7">
    <source>
        <dbReference type="ARBA" id="ARBA00022695"/>
    </source>
</evidence>
<dbReference type="InterPro" id="IPR014729">
    <property type="entry name" value="Rossmann-like_a/b/a_fold"/>
</dbReference>
<comment type="catalytic activity">
    <reaction evidence="14">
        <text>nicotinate beta-D-ribonucleotide + ATP + H(+) = deamido-NAD(+) + diphosphate</text>
        <dbReference type="Rhea" id="RHEA:22860"/>
        <dbReference type="ChEBI" id="CHEBI:15378"/>
        <dbReference type="ChEBI" id="CHEBI:30616"/>
        <dbReference type="ChEBI" id="CHEBI:33019"/>
        <dbReference type="ChEBI" id="CHEBI:57502"/>
        <dbReference type="ChEBI" id="CHEBI:58437"/>
        <dbReference type="EC" id="2.7.7.18"/>
    </reaction>
</comment>
<evidence type="ECO:0000256" key="12">
    <source>
        <dbReference type="ARBA" id="ARBA00033140"/>
    </source>
</evidence>
<keyword evidence="9" id="KW-0067">ATP-binding</keyword>
<gene>
    <name evidence="16" type="ORF">DI536_07130</name>
</gene>
<keyword evidence="7" id="KW-0548">Nucleotidyltransferase</keyword>
<protein>
    <recommendedName>
        <fullName evidence="4">nicotinate-nucleotide adenylyltransferase</fullName>
        <ecNumber evidence="4">2.7.7.18</ecNumber>
    </recommendedName>
    <alternativeName>
        <fullName evidence="13">Deamido-NAD(+) diphosphorylase</fullName>
    </alternativeName>
    <alternativeName>
        <fullName evidence="12">Deamido-NAD(+) pyrophosphorylase</fullName>
    </alternativeName>
    <alternativeName>
        <fullName evidence="11">Nicotinate mononucleotide adenylyltransferase</fullName>
    </alternativeName>
</protein>
<comment type="function">
    <text evidence="1">Catalyzes the reversible adenylation of nicotinate mononucleotide (NaMN) to nicotinic acid adenine dinucleotide (NaAD).</text>
</comment>
<evidence type="ECO:0000256" key="14">
    <source>
        <dbReference type="ARBA" id="ARBA00048721"/>
    </source>
</evidence>
<evidence type="ECO:0000256" key="1">
    <source>
        <dbReference type="ARBA" id="ARBA00002324"/>
    </source>
</evidence>
<sequence>MAALYVRTTLQVDEVWLVPSFHHPFGKDLAPFEARVEMCEAIAKEIGPWLKVSRAESEVGGEGRTIELLEWLLPKQAGTKFRWVIGSDILADLPKWKAWDRIQQLVEVTVLHRAGYPASNALGPPLAEVSSTEIRKRLSAGEAPSELVPAAALKVARERGLYGLSAPSPRAPLATEPRGEDDEDTALLKEQFAAARAYFETLSLGAITASYFGAGTGGIVASFLFHHGAASTWVITGDIPTAHFPGERAADGMAALGVYCELMDQWADAVLNGGASDGGFSMRATPQNARALINRIELIREIVLPDMA</sequence>
<comment type="pathway">
    <text evidence="2">Cofactor biosynthesis; NAD(+) biosynthesis; deamido-NAD(+) from nicotinate D-ribonucleotide: step 1/1.</text>
</comment>
<feature type="domain" description="Cytidyltransferase-like" evidence="15">
    <location>
        <begin position="14"/>
        <end position="137"/>
    </location>
</feature>
<reference evidence="16 17" key="1">
    <citation type="submission" date="2017-08" db="EMBL/GenBank/DDBJ databases">
        <title>Infants hospitalized years apart are colonized by the same room-sourced microbial strains.</title>
        <authorList>
            <person name="Brooks B."/>
            <person name="Olm M.R."/>
            <person name="Firek B.A."/>
            <person name="Baker R."/>
            <person name="Thomas B.C."/>
            <person name="Morowitz M.J."/>
            <person name="Banfield J.F."/>
        </authorList>
    </citation>
    <scope>NUCLEOTIDE SEQUENCE [LARGE SCALE GENOMIC DNA]</scope>
    <source>
        <strain evidence="16">S2_003_000_R2_14</strain>
    </source>
</reference>
<organism evidence="16 17">
    <name type="scientific">Archangium gephyra</name>
    <dbReference type="NCBI Taxonomy" id="48"/>
    <lineage>
        <taxon>Bacteria</taxon>
        <taxon>Pseudomonadati</taxon>
        <taxon>Myxococcota</taxon>
        <taxon>Myxococcia</taxon>
        <taxon>Myxococcales</taxon>
        <taxon>Cystobacterineae</taxon>
        <taxon>Archangiaceae</taxon>
        <taxon>Archangium</taxon>
    </lineage>
</organism>
<dbReference type="AlphaFoldDB" id="A0A2W5VZI4"/>
<dbReference type="Gene3D" id="3.40.50.620">
    <property type="entry name" value="HUPs"/>
    <property type="match status" value="1"/>
</dbReference>
<evidence type="ECO:0000313" key="17">
    <source>
        <dbReference type="Proteomes" id="UP000249061"/>
    </source>
</evidence>
<dbReference type="Pfam" id="PF01467">
    <property type="entry name" value="CTP_transf_like"/>
    <property type="match status" value="1"/>
</dbReference>
<dbReference type="UniPathway" id="UPA00253">
    <property type="reaction ID" value="UER00332"/>
</dbReference>
<comment type="caution">
    <text evidence="16">The sequence shown here is derived from an EMBL/GenBank/DDBJ whole genome shotgun (WGS) entry which is preliminary data.</text>
</comment>
<evidence type="ECO:0000256" key="2">
    <source>
        <dbReference type="ARBA" id="ARBA00005019"/>
    </source>
</evidence>
<dbReference type="GO" id="GO:0009435">
    <property type="term" value="P:NAD+ biosynthetic process"/>
    <property type="evidence" value="ECO:0007669"/>
    <property type="project" value="UniProtKB-UniPathway"/>
</dbReference>
<evidence type="ECO:0000256" key="5">
    <source>
        <dbReference type="ARBA" id="ARBA00022642"/>
    </source>
</evidence>
<proteinExistence type="inferred from homology"/>
<evidence type="ECO:0000256" key="10">
    <source>
        <dbReference type="ARBA" id="ARBA00023027"/>
    </source>
</evidence>
<dbReference type="PANTHER" id="PTHR39321">
    <property type="entry name" value="NICOTINATE-NUCLEOTIDE ADENYLYLTRANSFERASE-RELATED"/>
    <property type="match status" value="1"/>
</dbReference>
<evidence type="ECO:0000256" key="11">
    <source>
        <dbReference type="ARBA" id="ARBA00031253"/>
    </source>
</evidence>
<evidence type="ECO:0000256" key="9">
    <source>
        <dbReference type="ARBA" id="ARBA00022840"/>
    </source>
</evidence>
<dbReference type="EMBL" id="QFQP01000004">
    <property type="protein sequence ID" value="PZR16181.1"/>
    <property type="molecule type" value="Genomic_DNA"/>
</dbReference>
<evidence type="ECO:0000256" key="6">
    <source>
        <dbReference type="ARBA" id="ARBA00022679"/>
    </source>
</evidence>
<dbReference type="SUPFAM" id="SSF52374">
    <property type="entry name" value="Nucleotidylyl transferase"/>
    <property type="match status" value="1"/>
</dbReference>
<name>A0A2W5VZI4_9BACT</name>
<comment type="similarity">
    <text evidence="3">Belongs to the NadD family.</text>
</comment>
<dbReference type="EC" id="2.7.7.18" evidence="4"/>
<evidence type="ECO:0000256" key="8">
    <source>
        <dbReference type="ARBA" id="ARBA00022741"/>
    </source>
</evidence>
<dbReference type="Proteomes" id="UP000249061">
    <property type="component" value="Unassembled WGS sequence"/>
</dbReference>
<evidence type="ECO:0000256" key="4">
    <source>
        <dbReference type="ARBA" id="ARBA00012389"/>
    </source>
</evidence>